<dbReference type="Proteomes" id="UP000682733">
    <property type="component" value="Unassembled WGS sequence"/>
</dbReference>
<dbReference type="Proteomes" id="UP000677228">
    <property type="component" value="Unassembled WGS sequence"/>
</dbReference>
<accession>A0A813S1N8</accession>
<comment type="caution">
    <text evidence="2">The sequence shown here is derived from an EMBL/GenBank/DDBJ whole genome shotgun (WGS) entry which is preliminary data.</text>
</comment>
<name>A0A813S1N8_9BILA</name>
<gene>
    <name evidence="2" type="ORF">GPM918_LOCUS3126</name>
    <name evidence="3" type="ORF">OVA965_LOCUS6554</name>
    <name evidence="4" type="ORF">SRO942_LOCUS3126</name>
    <name evidence="5" type="ORF">TMI583_LOCUS6550</name>
</gene>
<evidence type="ECO:0000256" key="1">
    <source>
        <dbReference type="SAM" id="MobiDB-lite"/>
    </source>
</evidence>
<reference evidence="2" key="1">
    <citation type="submission" date="2021-02" db="EMBL/GenBank/DDBJ databases">
        <authorList>
            <person name="Nowell W R."/>
        </authorList>
    </citation>
    <scope>NUCLEOTIDE SEQUENCE</scope>
</reference>
<evidence type="ECO:0000313" key="2">
    <source>
        <dbReference type="EMBL" id="CAF0793487.1"/>
    </source>
</evidence>
<organism evidence="2 6">
    <name type="scientific">Didymodactylos carnosus</name>
    <dbReference type="NCBI Taxonomy" id="1234261"/>
    <lineage>
        <taxon>Eukaryota</taxon>
        <taxon>Metazoa</taxon>
        <taxon>Spiralia</taxon>
        <taxon>Gnathifera</taxon>
        <taxon>Rotifera</taxon>
        <taxon>Eurotatoria</taxon>
        <taxon>Bdelloidea</taxon>
        <taxon>Philodinida</taxon>
        <taxon>Philodinidae</taxon>
        <taxon>Didymodactylos</taxon>
    </lineage>
</organism>
<feature type="region of interest" description="Disordered" evidence="1">
    <location>
        <begin position="1"/>
        <end position="87"/>
    </location>
</feature>
<dbReference type="EMBL" id="CAJNOK010001985">
    <property type="protein sequence ID" value="CAF0839216.1"/>
    <property type="molecule type" value="Genomic_DNA"/>
</dbReference>
<dbReference type="AlphaFoldDB" id="A0A813S1N8"/>
<dbReference type="Proteomes" id="UP000663829">
    <property type="component" value="Unassembled WGS sequence"/>
</dbReference>
<feature type="compositionally biased region" description="Low complexity" evidence="1">
    <location>
        <begin position="72"/>
        <end position="87"/>
    </location>
</feature>
<evidence type="ECO:0000313" key="6">
    <source>
        <dbReference type="Proteomes" id="UP000663829"/>
    </source>
</evidence>
<dbReference type="OrthoDB" id="10041587at2759"/>
<dbReference type="EMBL" id="CAJOBC010000371">
    <property type="protein sequence ID" value="CAF3577884.1"/>
    <property type="molecule type" value="Genomic_DNA"/>
</dbReference>
<evidence type="ECO:0000313" key="3">
    <source>
        <dbReference type="EMBL" id="CAF0839216.1"/>
    </source>
</evidence>
<feature type="compositionally biased region" description="Polar residues" evidence="1">
    <location>
        <begin position="45"/>
        <end position="71"/>
    </location>
</feature>
<protein>
    <submittedName>
        <fullName evidence="2">Uncharacterized protein</fullName>
    </submittedName>
</protein>
<evidence type="ECO:0000313" key="5">
    <source>
        <dbReference type="EMBL" id="CAF3624105.1"/>
    </source>
</evidence>
<dbReference type="EMBL" id="CAJNOQ010000371">
    <property type="protein sequence ID" value="CAF0793487.1"/>
    <property type="molecule type" value="Genomic_DNA"/>
</dbReference>
<sequence length="671" mass="76946">MTQKTSSHSQLQPSSTKNQQQQQQPPLQRSNNKNHLETIYEESGGSHSTDLNVSTNATTKRSSKEIMTSPQLSEITTSTTTDSSGLLSSRSISPIHLQLQKKRTYSLPHPEVFDEQKSVSSQLTSIIKTRKPRLPVEIRYRDGSKQYILPITNPTVQHYRQQLLKFNLPPKYHQPPQEQYQKHQKVYRRSRVESTIQKDPNQHYRKQFIIINADDIPSSVPLESSSPSSPENAPTVSTRAVEVIHQIPQQHFTQDTQNQSNSSHQQRSRTLFTGTYTVPHSQHPPQQKQHALEISTIRSRSLPPPPPRVLFKAPPIRYSSTDRLQQHQQQQQFLTRRTEIPPVKTKNTPSLQIKLTNENDIAVKKDDKTRKTTTFVGGVNSAFKPFSKRDNKHQKILLTQEKNTRSSQLPNPLIVNQRPARSNFSSMPNGLNSSQFTFHDGYQHQHQQYRSSIRPTSMHATSGINYVPFKSNKYRSFSSDTNRQLITNDVNQQHFSVDQRKQHPNNYHKVQAPRLQPSVANEVFSYNQPFVDNNKHSSSLHLKRNFLIPVNSTISSELIDDSKSRTRSCSNHNQQQSSIIDIDPSLQWYTFDSSVQDLASLSSKYSQNPIRITLRTHPKEKQSSLVSTHNVEIEQRLLQAGLSPETIALYERILEVADIKQLQSSVTTKYY</sequence>
<dbReference type="Proteomes" id="UP000681722">
    <property type="component" value="Unassembled WGS sequence"/>
</dbReference>
<evidence type="ECO:0000313" key="4">
    <source>
        <dbReference type="EMBL" id="CAF3577884.1"/>
    </source>
</evidence>
<feature type="compositionally biased region" description="Low complexity" evidence="1">
    <location>
        <begin position="10"/>
        <end position="31"/>
    </location>
</feature>
<keyword evidence="6" id="KW-1185">Reference proteome</keyword>
<proteinExistence type="predicted"/>
<dbReference type="EMBL" id="CAJOBA010001985">
    <property type="protein sequence ID" value="CAF3624105.1"/>
    <property type="molecule type" value="Genomic_DNA"/>
</dbReference>